<proteinExistence type="predicted"/>
<dbReference type="InterPro" id="IPR007404">
    <property type="entry name" value="YdjM-like"/>
</dbReference>
<evidence type="ECO:0000313" key="3">
    <source>
        <dbReference type="Proteomes" id="UP000199451"/>
    </source>
</evidence>
<evidence type="ECO:0000313" key="2">
    <source>
        <dbReference type="EMBL" id="SDM92711.1"/>
    </source>
</evidence>
<dbReference type="STRING" id="660521.SAMN04487949_2873"/>
<keyword evidence="1" id="KW-0472">Membrane</keyword>
<keyword evidence="3" id="KW-1185">Reference proteome</keyword>
<organism evidence="2 3">
    <name type="scientific">Halogranum gelatinilyticum</name>
    <dbReference type="NCBI Taxonomy" id="660521"/>
    <lineage>
        <taxon>Archaea</taxon>
        <taxon>Methanobacteriati</taxon>
        <taxon>Methanobacteriota</taxon>
        <taxon>Stenosarchaea group</taxon>
        <taxon>Halobacteria</taxon>
        <taxon>Halobacteriales</taxon>
        <taxon>Haloferacaceae</taxon>
    </lineage>
</organism>
<dbReference type="OrthoDB" id="200338at2157"/>
<keyword evidence="1" id="KW-1133">Transmembrane helix</keyword>
<dbReference type="Proteomes" id="UP000199451">
    <property type="component" value="Unassembled WGS sequence"/>
</dbReference>
<protein>
    <submittedName>
        <fullName evidence="2">LexA-binding, inner membrane-associated putative hydrolase</fullName>
    </submittedName>
</protein>
<dbReference type="EMBL" id="FNHL01000004">
    <property type="protein sequence ID" value="SDM92711.1"/>
    <property type="molecule type" value="Genomic_DNA"/>
</dbReference>
<name>A0A1G9X870_9EURY</name>
<keyword evidence="1" id="KW-0812">Transmembrane</keyword>
<reference evidence="3" key="1">
    <citation type="submission" date="2016-10" db="EMBL/GenBank/DDBJ databases">
        <authorList>
            <person name="Varghese N."/>
            <person name="Submissions S."/>
        </authorList>
    </citation>
    <scope>NUCLEOTIDE SEQUENCE [LARGE SCALE GENOMIC DNA]</scope>
    <source>
        <strain evidence="3">CGMCC 1.10119</strain>
    </source>
</reference>
<keyword evidence="2" id="KW-0378">Hydrolase</keyword>
<feature type="transmembrane region" description="Helical" evidence="1">
    <location>
        <begin position="86"/>
        <end position="108"/>
    </location>
</feature>
<evidence type="ECO:0000256" key="1">
    <source>
        <dbReference type="SAM" id="Phobius"/>
    </source>
</evidence>
<feature type="transmembrane region" description="Helical" evidence="1">
    <location>
        <begin position="145"/>
        <end position="163"/>
    </location>
</feature>
<accession>A0A1G9X870</accession>
<dbReference type="Pfam" id="PF04307">
    <property type="entry name" value="YdjM"/>
    <property type="match status" value="1"/>
</dbReference>
<dbReference type="RefSeq" id="WP_089698533.1">
    <property type="nucleotide sequence ID" value="NZ_FNHL01000004.1"/>
</dbReference>
<gene>
    <name evidence="2" type="ORF">SAMN04487949_2873</name>
</gene>
<feature type="transmembrane region" description="Helical" evidence="1">
    <location>
        <begin position="60"/>
        <end position="79"/>
    </location>
</feature>
<dbReference type="AlphaFoldDB" id="A0A1G9X870"/>
<dbReference type="GO" id="GO:0016787">
    <property type="term" value="F:hydrolase activity"/>
    <property type="evidence" value="ECO:0007669"/>
    <property type="project" value="UniProtKB-KW"/>
</dbReference>
<sequence>MWPWGHAAVGYLLYSLYSRSVRNQPPTGLTVVVVGFGTQFPDLIDKPLAWTVSVLPAGRSLAHSLLTASLVIGVVVVLARRANRSPLAGAFGIGYLSHLAADGLYPFLEGEFASLSYLAWPLLPLPAYETDKSILAHFAAFEFELFAMLEFGLVPLAFVVWVYDDYPGIDLLRRLLTR</sequence>